<proteinExistence type="predicted"/>
<dbReference type="EMBL" id="DQ665917">
    <property type="protein sequence ID" value="ABG25808.1"/>
    <property type="molecule type" value="Genomic_DNA"/>
</dbReference>
<keyword evidence="3" id="KW-1185">Reference proteome</keyword>
<keyword evidence="1" id="KW-0812">Transmembrane</keyword>
<reference evidence="2 3" key="2">
    <citation type="journal article" date="2006" name="J. Gen. Virol.">
        <title>Genome sequences of two frog herpesviruses.</title>
        <authorList>
            <person name="Davison A.J."/>
            <person name="Cunningham C."/>
            <person name="Sauerbier W."/>
            <person name="McKinnell R.G."/>
        </authorList>
    </citation>
    <scope>NUCLEOTIDE SEQUENCE [LARGE SCALE GENOMIC DNA]</scope>
    <source>
        <strain evidence="2 3">McKinnell</strain>
    </source>
</reference>
<dbReference type="Proteomes" id="UP000011238">
    <property type="component" value="Segment"/>
</dbReference>
<dbReference type="InterPro" id="IPR036179">
    <property type="entry name" value="Ig-like_dom_sf"/>
</dbReference>
<keyword evidence="1" id="KW-1133">Transmembrane helix</keyword>
<keyword evidence="1" id="KW-0472">Membrane</keyword>
<evidence type="ECO:0000256" key="1">
    <source>
        <dbReference type="SAM" id="Phobius"/>
    </source>
</evidence>
<dbReference type="RefSeq" id="YP_656658.1">
    <property type="nucleotide sequence ID" value="NC_008211.1"/>
</dbReference>
<evidence type="ECO:0000313" key="3">
    <source>
        <dbReference type="Proteomes" id="UP000011238"/>
    </source>
</evidence>
<dbReference type="KEGG" id="vg:5141254"/>
<reference evidence="3" key="1">
    <citation type="journal article" date="1999" name="J. Cancer Res. Clin. Oncol.">
        <title>Genomic studies of the Lucke tumor herpesvirus (RaHV-1).</title>
        <authorList>
            <person name="Davison A.J."/>
            <person name="Sauerbier W."/>
            <person name="Dolan A."/>
            <person name="Addison C."/>
            <person name="McKinnell R.G."/>
        </authorList>
    </citation>
    <scope>NUCLEOTIDE SEQUENCE [LARGE SCALE GENOMIC DNA]</scope>
    <source>
        <strain evidence="3">McKinnell</strain>
    </source>
</reference>
<sequence length="260" mass="29750">MTGRLCFVSVMVSTVLCVYSETEYIKRGSNYSACTMKCPQDDVTLELYRVCDGNEKTLLENHCYYQHVKSHDPRLHLDQQSGCWTLGSVRKSDSCLYKVWCYCAPGYVMNSTTIEVLEGVHIYNLTLYGEQLGEEMRLEVLCSGELSTISWLENGGILSDRYHLVDHNRTLVIPGVQRQDVEKVFTVTLKNPVSVETREYRLLDNPHLHTLVERADTRAHRELYRSTVLCCATISVILLFMVLILIFMISKRKATGETCN</sequence>
<name>Q14VV5_9VIRU</name>
<accession>Q14VV5</accession>
<protein>
    <submittedName>
        <fullName evidence="2">ORF3</fullName>
    </submittedName>
</protein>
<dbReference type="InterPro" id="IPR013783">
    <property type="entry name" value="Ig-like_fold"/>
</dbReference>
<dbReference type="SUPFAM" id="SSF48726">
    <property type="entry name" value="Immunoglobulin"/>
    <property type="match status" value="1"/>
</dbReference>
<feature type="transmembrane region" description="Helical" evidence="1">
    <location>
        <begin position="223"/>
        <end position="247"/>
    </location>
</feature>
<dbReference type="GeneID" id="5141254"/>
<dbReference type="Gene3D" id="2.60.40.10">
    <property type="entry name" value="Immunoglobulins"/>
    <property type="match status" value="1"/>
</dbReference>
<organism evidence="3">
    <name type="scientific">Ranid herpesvirus 1</name>
    <name type="common">Lucke tumor herpesvirus</name>
    <dbReference type="NCBI Taxonomy" id="85655"/>
    <lineage>
        <taxon>Viruses</taxon>
        <taxon>Duplodnaviria</taxon>
        <taxon>Heunggongvirae</taxon>
        <taxon>Peploviricota</taxon>
        <taxon>Herviviricetes</taxon>
        <taxon>Herpesvirales</taxon>
        <taxon>Alloherpesviridae</taxon>
        <taxon>Batravirus</taxon>
        <taxon>Batravirus ranidallo1</taxon>
    </lineage>
</organism>
<evidence type="ECO:0000313" key="2">
    <source>
        <dbReference type="EMBL" id="ABG25808.1"/>
    </source>
</evidence>